<feature type="transmembrane region" description="Helical" evidence="1">
    <location>
        <begin position="48"/>
        <end position="71"/>
    </location>
</feature>
<evidence type="ECO:0000256" key="1">
    <source>
        <dbReference type="SAM" id="Phobius"/>
    </source>
</evidence>
<keyword evidence="3" id="KW-1185">Reference proteome</keyword>
<dbReference type="Proteomes" id="UP000282930">
    <property type="component" value="Chromosome"/>
</dbReference>
<reference evidence="2 3" key="1">
    <citation type="submission" date="2018-12" db="EMBL/GenBank/DDBJ databases">
        <title>Genome sequence from the cellulolytic species, Caldicellulosiruptor changbaiensis.</title>
        <authorList>
            <person name="Blumer-Schuette S.E."/>
            <person name="Mendoza C."/>
        </authorList>
    </citation>
    <scope>NUCLEOTIDE SEQUENCE [LARGE SCALE GENOMIC DNA]</scope>
    <source>
        <strain evidence="2 3">CBS-Z</strain>
    </source>
</reference>
<protein>
    <submittedName>
        <fullName evidence="2">Uncharacterized protein</fullName>
    </submittedName>
</protein>
<dbReference type="AlphaFoldDB" id="A0A3T0D7Z4"/>
<dbReference type="RefSeq" id="WP_127352591.1">
    <property type="nucleotide sequence ID" value="NZ_CP034791.1"/>
</dbReference>
<keyword evidence="1" id="KW-1133">Transmembrane helix</keyword>
<keyword evidence="1" id="KW-0812">Transmembrane</keyword>
<keyword evidence="1" id="KW-0472">Membrane</keyword>
<dbReference type="KEGG" id="ccha:ELD05_11870"/>
<organism evidence="2 3">
    <name type="scientific">Caldicellulosiruptor changbaiensis</name>
    <dbReference type="NCBI Taxonomy" id="1222016"/>
    <lineage>
        <taxon>Bacteria</taxon>
        <taxon>Bacillati</taxon>
        <taxon>Bacillota</taxon>
        <taxon>Bacillota incertae sedis</taxon>
        <taxon>Caldicellulosiruptorales</taxon>
        <taxon>Caldicellulosiruptoraceae</taxon>
        <taxon>Caldicellulosiruptor</taxon>
    </lineage>
</organism>
<name>A0A3T0D7Z4_9FIRM</name>
<accession>A0A3T0D7Z4</accession>
<dbReference type="EMBL" id="CP034791">
    <property type="protein sequence ID" value="AZT91260.1"/>
    <property type="molecule type" value="Genomic_DNA"/>
</dbReference>
<sequence length="75" mass="8573">MIWIKNILLNLALLIFYILIMVALKKYVISHYEISQQKEETAAKLNTFAIRAAFLIDIIIGAMMGFSVAVLRKKT</sequence>
<evidence type="ECO:0000313" key="2">
    <source>
        <dbReference type="EMBL" id="AZT91260.1"/>
    </source>
</evidence>
<proteinExistence type="predicted"/>
<evidence type="ECO:0000313" key="3">
    <source>
        <dbReference type="Proteomes" id="UP000282930"/>
    </source>
</evidence>
<feature type="transmembrane region" description="Helical" evidence="1">
    <location>
        <begin position="7"/>
        <end position="28"/>
    </location>
</feature>
<gene>
    <name evidence="2" type="ORF">ELD05_11870</name>
</gene>